<evidence type="ECO:0000313" key="10">
    <source>
        <dbReference type="Proteomes" id="UP000535020"/>
    </source>
</evidence>
<keyword evidence="4" id="KW-0201">Cytochrome c-type biogenesis</keyword>
<comment type="similarity">
    <text evidence="2">Belongs to the glutathione peroxidase family.</text>
</comment>
<dbReference type="InterPro" id="IPR036249">
    <property type="entry name" value="Thioredoxin-like_sf"/>
</dbReference>
<dbReference type="InterPro" id="IPR000889">
    <property type="entry name" value="Glutathione_peroxidase"/>
</dbReference>
<evidence type="ECO:0000256" key="6">
    <source>
        <dbReference type="ARBA" id="ARBA00023157"/>
    </source>
</evidence>
<dbReference type="InterPro" id="IPR050553">
    <property type="entry name" value="Thioredoxin_ResA/DsbE_sf"/>
</dbReference>
<evidence type="ECO:0000256" key="5">
    <source>
        <dbReference type="ARBA" id="ARBA00023002"/>
    </source>
</evidence>
<dbReference type="PANTHER" id="PTHR42852">
    <property type="entry name" value="THIOL:DISULFIDE INTERCHANGE PROTEIN DSBE"/>
    <property type="match status" value="1"/>
</dbReference>
<dbReference type="InterPro" id="IPR013766">
    <property type="entry name" value="Thioredoxin_domain"/>
</dbReference>
<evidence type="ECO:0000313" key="9">
    <source>
        <dbReference type="EMBL" id="NYA69878.1"/>
    </source>
</evidence>
<dbReference type="Pfam" id="PF14289">
    <property type="entry name" value="DUF4369"/>
    <property type="match status" value="1"/>
</dbReference>
<organism evidence="9 10">
    <name type="scientific">Flavobacterium agri</name>
    <dbReference type="NCBI Taxonomy" id="2743471"/>
    <lineage>
        <taxon>Bacteria</taxon>
        <taxon>Pseudomonadati</taxon>
        <taxon>Bacteroidota</taxon>
        <taxon>Flavobacteriia</taxon>
        <taxon>Flavobacteriales</taxon>
        <taxon>Flavobacteriaceae</taxon>
        <taxon>Flavobacterium</taxon>
    </lineage>
</organism>
<dbReference type="InterPro" id="IPR000866">
    <property type="entry name" value="AhpC/TSA"/>
</dbReference>
<dbReference type="GO" id="GO:0006979">
    <property type="term" value="P:response to oxidative stress"/>
    <property type="evidence" value="ECO:0007669"/>
    <property type="project" value="InterPro"/>
</dbReference>
<dbReference type="GO" id="GO:0004601">
    <property type="term" value="F:peroxidase activity"/>
    <property type="evidence" value="ECO:0007669"/>
    <property type="project" value="UniProtKB-KW"/>
</dbReference>
<evidence type="ECO:0000256" key="1">
    <source>
        <dbReference type="ARBA" id="ARBA00004196"/>
    </source>
</evidence>
<dbReference type="PANTHER" id="PTHR42852:SF6">
    <property type="entry name" value="THIOL:DISULFIDE INTERCHANGE PROTEIN DSBE"/>
    <property type="match status" value="1"/>
</dbReference>
<dbReference type="EMBL" id="JACBJI010000001">
    <property type="protein sequence ID" value="NYA69878.1"/>
    <property type="molecule type" value="Genomic_DNA"/>
</dbReference>
<comment type="subcellular location">
    <subcellularLocation>
        <location evidence="1">Cell envelope</location>
    </subcellularLocation>
</comment>
<name>A0A7Y8XZT9_9FLAO</name>
<dbReference type="RefSeq" id="WP_176004698.1">
    <property type="nucleotide sequence ID" value="NZ_JABWMI010000005.1"/>
</dbReference>
<evidence type="ECO:0000256" key="7">
    <source>
        <dbReference type="ARBA" id="ARBA00023284"/>
    </source>
</evidence>
<evidence type="ECO:0000256" key="4">
    <source>
        <dbReference type="ARBA" id="ARBA00022748"/>
    </source>
</evidence>
<keyword evidence="3" id="KW-0575">Peroxidase</keyword>
<dbReference type="Proteomes" id="UP000535020">
    <property type="component" value="Unassembled WGS sequence"/>
</dbReference>
<dbReference type="AlphaFoldDB" id="A0A7Y8XZT9"/>
<feature type="domain" description="Thioredoxin" evidence="8">
    <location>
        <begin position="234"/>
        <end position="378"/>
    </location>
</feature>
<keyword evidence="10" id="KW-1185">Reference proteome</keyword>
<reference evidence="9 10" key="1">
    <citation type="submission" date="2020-07" db="EMBL/GenBank/DDBJ databases">
        <authorList>
            <person name="Sun Q."/>
        </authorList>
    </citation>
    <scope>NUCLEOTIDE SEQUENCE [LARGE SCALE GENOMIC DNA]</scope>
    <source>
        <strain evidence="9 10">MAH-1</strain>
    </source>
</reference>
<evidence type="ECO:0000259" key="8">
    <source>
        <dbReference type="PROSITE" id="PS51352"/>
    </source>
</evidence>
<keyword evidence="5" id="KW-0560">Oxidoreductase</keyword>
<comment type="caution">
    <text evidence="9">The sequence shown here is derived from an EMBL/GenBank/DDBJ whole genome shotgun (WGS) entry which is preliminary data.</text>
</comment>
<evidence type="ECO:0000256" key="3">
    <source>
        <dbReference type="ARBA" id="ARBA00022559"/>
    </source>
</evidence>
<dbReference type="InterPro" id="IPR025380">
    <property type="entry name" value="DUF4369"/>
</dbReference>
<dbReference type="Pfam" id="PF00578">
    <property type="entry name" value="AhpC-TSA"/>
    <property type="match status" value="1"/>
</dbReference>
<keyword evidence="6" id="KW-1015">Disulfide bond</keyword>
<accession>A0A7Y8XZT9</accession>
<dbReference type="CDD" id="cd02966">
    <property type="entry name" value="TlpA_like_family"/>
    <property type="match status" value="1"/>
</dbReference>
<dbReference type="PROSITE" id="PS51257">
    <property type="entry name" value="PROKAR_LIPOPROTEIN"/>
    <property type="match status" value="1"/>
</dbReference>
<gene>
    <name evidence="9" type="ORF">HZF10_03025</name>
</gene>
<keyword evidence="7" id="KW-0676">Redox-active center</keyword>
<dbReference type="SUPFAM" id="SSF52833">
    <property type="entry name" value="Thioredoxin-like"/>
    <property type="match status" value="1"/>
</dbReference>
<sequence>MKKAFLALAIPTLFVACNSVGDNEFVLKGTVSGVDGKNIILKRQDDSLGQVNLDTVKIEKGKFEFKGTINEPEMYGLQIQDQPNVSPFIAENGEIEIAINKDSIFKNKISGTFNNEKFTEYGEFSTKLTKGIGDKWKKLQPEYLKAQSSKDTAAMRKIQTQMENMQKDLGTQMTNWAKSNPKAYISIFLIQNGFRAFEPNIEEIETLYNNLDPELKKTKAGKKLGENIKKFKVVEVGRRAPEFSATTPDGKTVSLKDARGKVTLIDFWASWCGPCRKANPELVALYNELHPKGLNIIGVSLDKPGQADKWKEAIAKDGLTWTQVSNLKEWKDPIAMRYGVEAIPSSFIVNQYGVVVGKDLHGAELKKKIEEWLAKPDVPK</sequence>
<dbReference type="GO" id="GO:0017004">
    <property type="term" value="P:cytochrome complex assembly"/>
    <property type="evidence" value="ECO:0007669"/>
    <property type="project" value="UniProtKB-KW"/>
</dbReference>
<dbReference type="PROSITE" id="PS51352">
    <property type="entry name" value="THIOREDOXIN_2"/>
    <property type="match status" value="1"/>
</dbReference>
<protein>
    <submittedName>
        <fullName evidence="9">AhpC/TSA family protein</fullName>
    </submittedName>
</protein>
<evidence type="ECO:0000256" key="2">
    <source>
        <dbReference type="ARBA" id="ARBA00006926"/>
    </source>
</evidence>
<dbReference type="Gene3D" id="3.40.30.10">
    <property type="entry name" value="Glutaredoxin"/>
    <property type="match status" value="1"/>
</dbReference>
<proteinExistence type="inferred from homology"/>
<dbReference type="GO" id="GO:0030313">
    <property type="term" value="C:cell envelope"/>
    <property type="evidence" value="ECO:0007669"/>
    <property type="project" value="UniProtKB-SubCell"/>
</dbReference>
<dbReference type="PROSITE" id="PS51355">
    <property type="entry name" value="GLUTATHIONE_PEROXID_3"/>
    <property type="match status" value="1"/>
</dbReference>